<dbReference type="AlphaFoldDB" id="A0AAU9JV27"/>
<accession>A0AAU9JV27</accession>
<proteinExistence type="predicted"/>
<feature type="transmembrane region" description="Helical" evidence="1">
    <location>
        <begin position="179"/>
        <end position="195"/>
    </location>
</feature>
<keyword evidence="1" id="KW-0472">Membrane</keyword>
<evidence type="ECO:0000256" key="1">
    <source>
        <dbReference type="SAM" id="Phobius"/>
    </source>
</evidence>
<organism evidence="2 3">
    <name type="scientific">Blepharisma stoltei</name>
    <dbReference type="NCBI Taxonomy" id="1481888"/>
    <lineage>
        <taxon>Eukaryota</taxon>
        <taxon>Sar</taxon>
        <taxon>Alveolata</taxon>
        <taxon>Ciliophora</taxon>
        <taxon>Postciliodesmatophora</taxon>
        <taxon>Heterotrichea</taxon>
        <taxon>Heterotrichida</taxon>
        <taxon>Blepharismidae</taxon>
        <taxon>Blepharisma</taxon>
    </lineage>
</organism>
<dbReference type="Proteomes" id="UP001162131">
    <property type="component" value="Unassembled WGS sequence"/>
</dbReference>
<name>A0AAU9JV27_9CILI</name>
<feature type="transmembrane region" description="Helical" evidence="1">
    <location>
        <begin position="80"/>
        <end position="101"/>
    </location>
</feature>
<protein>
    <submittedName>
        <fullName evidence="2">Uncharacterized protein</fullName>
    </submittedName>
</protein>
<feature type="transmembrane region" description="Helical" evidence="1">
    <location>
        <begin position="28"/>
        <end position="46"/>
    </location>
</feature>
<dbReference type="EMBL" id="CAJZBQ010000053">
    <property type="protein sequence ID" value="CAG9331098.1"/>
    <property type="molecule type" value="Genomic_DNA"/>
</dbReference>
<keyword evidence="1" id="KW-0812">Transmembrane</keyword>
<keyword evidence="3" id="KW-1185">Reference proteome</keyword>
<gene>
    <name evidence="2" type="ORF">BSTOLATCC_MIC53178</name>
</gene>
<keyword evidence="1" id="KW-1133">Transmembrane helix</keyword>
<feature type="transmembrane region" description="Helical" evidence="1">
    <location>
        <begin position="201"/>
        <end position="219"/>
    </location>
</feature>
<feature type="transmembrane region" description="Helical" evidence="1">
    <location>
        <begin position="231"/>
        <end position="250"/>
    </location>
</feature>
<evidence type="ECO:0000313" key="2">
    <source>
        <dbReference type="EMBL" id="CAG9331098.1"/>
    </source>
</evidence>
<comment type="caution">
    <text evidence="2">The sequence shown here is derived from an EMBL/GenBank/DDBJ whole genome shotgun (WGS) entry which is preliminary data.</text>
</comment>
<evidence type="ECO:0000313" key="3">
    <source>
        <dbReference type="Proteomes" id="UP001162131"/>
    </source>
</evidence>
<feature type="transmembrane region" description="Helical" evidence="1">
    <location>
        <begin position="53"/>
        <end position="74"/>
    </location>
</feature>
<reference evidence="2" key="1">
    <citation type="submission" date="2021-09" db="EMBL/GenBank/DDBJ databases">
        <authorList>
            <consortium name="AG Swart"/>
            <person name="Singh M."/>
            <person name="Singh A."/>
            <person name="Seah K."/>
            <person name="Emmerich C."/>
        </authorList>
    </citation>
    <scope>NUCLEOTIDE SEQUENCE</scope>
    <source>
        <strain evidence="2">ATCC30299</strain>
    </source>
</reference>
<sequence length="268" mass="30862">MMDILATEIQFICSGLITTDNFLTTQCIIWGILLVLYHISMKLIIFAKLKSELMLASFVFLFFLIPSLYLATYVGSPWWFLFYLSFLVALSALQFAPYYNFEHKGAGGMIRLFIQGLALIQLDSIVISGDHSIQLELLMISPHLIYQSWRVVKELTTFNEDNKMKIITTAILLGKHDSFKLFLTMHIFAAAYVVIDSLSDSFFRLMPLALIPWLVNLCYKVRLLRTKNLSFEMFSYVVCYYALTVIGIKLSRYDLGQINQFLSSKIWG</sequence>